<dbReference type="OrthoDB" id="9801717at2"/>
<dbReference type="eggNOG" id="COG4974">
    <property type="taxonomic scope" value="Bacteria"/>
</dbReference>
<dbReference type="InterPro" id="IPR050090">
    <property type="entry name" value="Tyrosine_recombinase_XerCD"/>
</dbReference>
<reference evidence="8 9" key="1">
    <citation type="journal article" date="2010" name="Stand. Genomic Sci.">
        <title>Complete genome sequence of Cellulophaga algicola type strain (IC166).</title>
        <authorList>
            <person name="Abt B."/>
            <person name="Lu M."/>
            <person name="Misra M."/>
            <person name="Han C."/>
            <person name="Nolan M."/>
            <person name="Lucas S."/>
            <person name="Hammon N."/>
            <person name="Deshpande S."/>
            <person name="Cheng J.F."/>
            <person name="Tapia R."/>
            <person name="Goodwin L."/>
            <person name="Pitluck S."/>
            <person name="Liolios K."/>
            <person name="Pagani I."/>
            <person name="Ivanova N."/>
            <person name="Mavromatis K."/>
            <person name="Ovchinikova G."/>
            <person name="Pati A."/>
            <person name="Chen A."/>
            <person name="Palaniappan K."/>
            <person name="Land M."/>
            <person name="Hauser L."/>
            <person name="Chang Y.J."/>
            <person name="Jeffries C.D."/>
            <person name="Detter J.C."/>
            <person name="Brambilla E."/>
            <person name="Rohde M."/>
            <person name="Tindall B.J."/>
            <person name="Goker M."/>
            <person name="Woyke T."/>
            <person name="Bristow J."/>
            <person name="Eisen J.A."/>
            <person name="Markowitz V."/>
            <person name="Hugenholtz P."/>
            <person name="Kyrpides N.C."/>
            <person name="Klenk H.P."/>
            <person name="Lapidus A."/>
        </authorList>
    </citation>
    <scope>NUCLEOTIDE SEQUENCE [LARGE SCALE GENOMIC DNA]</scope>
    <source>
        <strain evidence="9">DSM 14237 / IC166 / ACAM 630</strain>
    </source>
</reference>
<dbReference type="PROSITE" id="PS51898">
    <property type="entry name" value="TYR_RECOMBINASE"/>
    <property type="match status" value="1"/>
</dbReference>
<dbReference type="GO" id="GO:0003677">
    <property type="term" value="F:DNA binding"/>
    <property type="evidence" value="ECO:0007669"/>
    <property type="project" value="UniProtKB-UniRule"/>
</dbReference>
<evidence type="ECO:0000259" key="7">
    <source>
        <dbReference type="PROSITE" id="PS51900"/>
    </source>
</evidence>
<evidence type="ECO:0000259" key="6">
    <source>
        <dbReference type="PROSITE" id="PS51898"/>
    </source>
</evidence>
<keyword evidence="3 5" id="KW-0238">DNA-binding</keyword>
<keyword evidence="4" id="KW-0233">DNA recombination</keyword>
<dbReference type="InterPro" id="IPR002104">
    <property type="entry name" value="Integrase_catalytic"/>
</dbReference>
<dbReference type="NCBIfam" id="NF040815">
    <property type="entry name" value="recomb_XerA_Arch"/>
    <property type="match status" value="1"/>
</dbReference>
<dbReference type="PANTHER" id="PTHR30349">
    <property type="entry name" value="PHAGE INTEGRASE-RELATED"/>
    <property type="match status" value="1"/>
</dbReference>
<protein>
    <submittedName>
        <fullName evidence="8">Integrase family protein</fullName>
    </submittedName>
</protein>
<dbReference type="KEGG" id="cao:Celal_3330"/>
<feature type="domain" description="Tyr recombinase" evidence="6">
    <location>
        <begin position="200"/>
        <end position="372"/>
    </location>
</feature>
<dbReference type="PROSITE" id="PS51900">
    <property type="entry name" value="CB"/>
    <property type="match status" value="1"/>
</dbReference>
<name>E6X637_CELAD</name>
<evidence type="ECO:0000313" key="9">
    <source>
        <dbReference type="Proteomes" id="UP000008634"/>
    </source>
</evidence>
<keyword evidence="2" id="KW-0229">DNA integration</keyword>
<dbReference type="Pfam" id="PF13495">
    <property type="entry name" value="Phage_int_SAM_4"/>
    <property type="match status" value="1"/>
</dbReference>
<dbReference type="InterPro" id="IPR010998">
    <property type="entry name" value="Integrase_recombinase_N"/>
</dbReference>
<accession>E6X637</accession>
<keyword evidence="9" id="KW-1185">Reference proteome</keyword>
<proteinExistence type="inferred from homology"/>
<dbReference type="InterPro" id="IPR011010">
    <property type="entry name" value="DNA_brk_join_enz"/>
</dbReference>
<dbReference type="Gene3D" id="1.10.150.130">
    <property type="match status" value="1"/>
</dbReference>
<dbReference type="Gene3D" id="1.10.443.10">
    <property type="entry name" value="Intergrase catalytic core"/>
    <property type="match status" value="1"/>
</dbReference>
<evidence type="ECO:0000313" key="8">
    <source>
        <dbReference type="EMBL" id="ADV50596.1"/>
    </source>
</evidence>
<dbReference type="Pfam" id="PF00589">
    <property type="entry name" value="Phage_integrase"/>
    <property type="match status" value="1"/>
</dbReference>
<evidence type="ECO:0000256" key="2">
    <source>
        <dbReference type="ARBA" id="ARBA00022908"/>
    </source>
</evidence>
<dbReference type="GO" id="GO:0006310">
    <property type="term" value="P:DNA recombination"/>
    <property type="evidence" value="ECO:0007669"/>
    <property type="project" value="UniProtKB-KW"/>
</dbReference>
<dbReference type="InterPro" id="IPR004107">
    <property type="entry name" value="Integrase_SAM-like_N"/>
</dbReference>
<gene>
    <name evidence="8" type="ordered locus">Celal_3330</name>
</gene>
<dbReference type="EMBL" id="CP002453">
    <property type="protein sequence ID" value="ADV50596.1"/>
    <property type="molecule type" value="Genomic_DNA"/>
</dbReference>
<dbReference type="STRING" id="688270.Celal_3330"/>
<dbReference type="GO" id="GO:0015074">
    <property type="term" value="P:DNA integration"/>
    <property type="evidence" value="ECO:0007669"/>
    <property type="project" value="UniProtKB-KW"/>
</dbReference>
<organism evidence="8 9">
    <name type="scientific">Cellulophaga algicola (strain DSM 14237 / IC166 / ACAM 630)</name>
    <dbReference type="NCBI Taxonomy" id="688270"/>
    <lineage>
        <taxon>Bacteria</taxon>
        <taxon>Pseudomonadati</taxon>
        <taxon>Bacteroidota</taxon>
        <taxon>Flavobacteriia</taxon>
        <taxon>Flavobacteriales</taxon>
        <taxon>Flavobacteriaceae</taxon>
        <taxon>Cellulophaga</taxon>
    </lineage>
</organism>
<dbReference type="HOGENOM" id="CLU_027562_9_5_10"/>
<evidence type="ECO:0000256" key="4">
    <source>
        <dbReference type="ARBA" id="ARBA00023172"/>
    </source>
</evidence>
<dbReference type="InterPro" id="IPR013762">
    <property type="entry name" value="Integrase-like_cat_sf"/>
</dbReference>
<feature type="domain" description="Core-binding (CB)" evidence="7">
    <location>
        <begin position="101"/>
        <end position="183"/>
    </location>
</feature>
<comment type="similarity">
    <text evidence="1">Belongs to the 'phage' integrase family.</text>
</comment>
<dbReference type="Proteomes" id="UP000008634">
    <property type="component" value="Chromosome"/>
</dbReference>
<evidence type="ECO:0000256" key="3">
    <source>
        <dbReference type="ARBA" id="ARBA00023125"/>
    </source>
</evidence>
<evidence type="ECO:0000256" key="5">
    <source>
        <dbReference type="PROSITE-ProRule" id="PRU01248"/>
    </source>
</evidence>
<evidence type="ECO:0000256" key="1">
    <source>
        <dbReference type="ARBA" id="ARBA00008857"/>
    </source>
</evidence>
<dbReference type="PANTHER" id="PTHR30349:SF64">
    <property type="entry name" value="PROPHAGE INTEGRASE INTD-RELATED"/>
    <property type="match status" value="1"/>
</dbReference>
<dbReference type="InterPro" id="IPR044068">
    <property type="entry name" value="CB"/>
</dbReference>
<sequence>MELHKSITLKHLLINQKKFIGIQFSTNKVIQALIDTLPEVSWSKEFAMFYVPNTTSNLELIYCTFQGVAWVNGNFFFSEKIINANNPILNLERYRSRKPKDGFKYCPEEYLLKLELKRYADNTVRNYVSCFEGFINYYYTIDPIALNEIDVRKYLQKLIQEGKSNSYINMAVNSIKFFYEIVHGMPNRFYAIERPRKERQLPEVISKDEIVLIMNNTNTLKHRCIIGLLYSAGLRRAELLNLNITDIDSKRMVVKIKNAKGNKDRISLLSPSILKDLQEYYKEYRPKKFLFEGQSGGKYSPTSVLNLISSAALRAGILKRVTPHMLRHSFATHLLENGTDIRHIQLLLGHSSTKTTEIYTHVANRSFMEIKDLLS</sequence>
<dbReference type="AlphaFoldDB" id="E6X637"/>
<dbReference type="RefSeq" id="WP_013552050.1">
    <property type="nucleotide sequence ID" value="NC_014934.1"/>
</dbReference>
<dbReference type="SUPFAM" id="SSF56349">
    <property type="entry name" value="DNA breaking-rejoining enzymes"/>
    <property type="match status" value="1"/>
</dbReference>